<protein>
    <submittedName>
        <fullName evidence="1">Uncharacterized protein</fullName>
    </submittedName>
</protein>
<evidence type="ECO:0000313" key="1">
    <source>
        <dbReference type="EMBL" id="CAA9302099.1"/>
    </source>
</evidence>
<dbReference type="EMBL" id="CADCUA010000046">
    <property type="protein sequence ID" value="CAA9302099.1"/>
    <property type="molecule type" value="Genomic_DNA"/>
</dbReference>
<proteinExistence type="predicted"/>
<name>A0A6J4KDS9_9GAMM</name>
<reference evidence="1" key="1">
    <citation type="submission" date="2020-02" db="EMBL/GenBank/DDBJ databases">
        <authorList>
            <person name="Meier V. D."/>
        </authorList>
    </citation>
    <scope>NUCLEOTIDE SEQUENCE</scope>
    <source>
        <strain evidence="1">AVDCRST_MAG71</strain>
    </source>
</reference>
<gene>
    <name evidence="1" type="ORF">AVDCRST_MAG71-184</name>
</gene>
<sequence>MSSHASTYIETAEAIVDHATSITRLNAQALGDVAYTQAVDGHIDAMRVLAAPHVDPTPDRAFLKQLRATAAGLTDVFVHFDDGVIAMIVDNRHRQHCFDLLSPAQLDRFGDRTNLRG</sequence>
<organism evidence="1">
    <name type="scientific">uncultured Lysobacter sp</name>
    <dbReference type="NCBI Taxonomy" id="271060"/>
    <lineage>
        <taxon>Bacteria</taxon>
        <taxon>Pseudomonadati</taxon>
        <taxon>Pseudomonadota</taxon>
        <taxon>Gammaproteobacteria</taxon>
        <taxon>Lysobacterales</taxon>
        <taxon>Lysobacteraceae</taxon>
        <taxon>Lysobacter</taxon>
        <taxon>environmental samples</taxon>
    </lineage>
</organism>
<dbReference type="AlphaFoldDB" id="A0A6J4KDS9"/>
<accession>A0A6J4KDS9</accession>